<evidence type="ECO:0000256" key="3">
    <source>
        <dbReference type="ARBA" id="ARBA00022829"/>
    </source>
</evidence>
<comment type="caution">
    <text evidence="5">The sequence shown here is derived from an EMBL/GenBank/DDBJ whole genome shotgun (WGS) entry which is preliminary data.</text>
</comment>
<keyword evidence="3" id="KW-0159">Chromosome partition</keyword>
<reference evidence="5" key="1">
    <citation type="journal article" date="2023" name="Int. J. Syst. Evol. Microbiol.">
        <title>Methylocystis iwaonis sp. nov., a type II methane-oxidizing bacterium from surface soil of a rice paddy field in Japan, and emended description of the genus Methylocystis (ex Whittenbury et al. 1970) Bowman et al. 1993.</title>
        <authorList>
            <person name="Kaise H."/>
            <person name="Sawadogo J.B."/>
            <person name="Alam M.S."/>
            <person name="Ueno C."/>
            <person name="Dianou D."/>
            <person name="Shinjo R."/>
            <person name="Asakawa S."/>
        </authorList>
    </citation>
    <scope>NUCLEOTIDE SEQUENCE</scope>
    <source>
        <strain evidence="5">LMG27198</strain>
    </source>
</reference>
<accession>A0A9W6GYK1</accession>
<dbReference type="PANTHER" id="PTHR34298">
    <property type="entry name" value="SEGREGATION AND CONDENSATION PROTEIN B"/>
    <property type="match status" value="1"/>
</dbReference>
<dbReference type="Gene3D" id="1.10.10.10">
    <property type="entry name" value="Winged helix-like DNA-binding domain superfamily/Winged helix DNA-binding domain"/>
    <property type="match status" value="2"/>
</dbReference>
<evidence type="ECO:0000256" key="2">
    <source>
        <dbReference type="ARBA" id="ARBA00022618"/>
    </source>
</evidence>
<sequence length="232" mass="25243">MSRANAACLDRDLSDLPEGMRWREWMLRAEAAIFASREPVSRETLAGLVGDACRLDALLADINEELKGRPYEIVFVAGGWQFRTRPRHAETLRTLAGAKDAGPPSFTKLEMLALSAIAYQQPVTRAELSRLAGHDISRDILGRLKSLGVIAPGPRAPQPGAPIAWVTTARFLEVFALGSLRDLPELDMLGAAGAEGREIDDEIEGALDDALGLFERPGAPDDDALTEREWDA</sequence>
<dbReference type="GO" id="GO:0051304">
    <property type="term" value="P:chromosome separation"/>
    <property type="evidence" value="ECO:0007669"/>
    <property type="project" value="InterPro"/>
</dbReference>
<keyword evidence="6" id="KW-1185">Reference proteome</keyword>
<dbReference type="InterPro" id="IPR005234">
    <property type="entry name" value="ScpB_csome_segregation"/>
</dbReference>
<organism evidence="5 6">
    <name type="scientific">Methylocystis echinoides</name>
    <dbReference type="NCBI Taxonomy" id="29468"/>
    <lineage>
        <taxon>Bacteria</taxon>
        <taxon>Pseudomonadati</taxon>
        <taxon>Pseudomonadota</taxon>
        <taxon>Alphaproteobacteria</taxon>
        <taxon>Hyphomicrobiales</taxon>
        <taxon>Methylocystaceae</taxon>
        <taxon>Methylocystis</taxon>
    </lineage>
</organism>
<evidence type="ECO:0000256" key="4">
    <source>
        <dbReference type="ARBA" id="ARBA00023306"/>
    </source>
</evidence>
<dbReference type="PANTHER" id="PTHR34298:SF2">
    <property type="entry name" value="SEGREGATION AND CONDENSATION PROTEIN B"/>
    <property type="match status" value="1"/>
</dbReference>
<keyword evidence="1" id="KW-0963">Cytoplasm</keyword>
<gene>
    <name evidence="5" type="ORF">LMG27198_43310</name>
</gene>
<dbReference type="InterPro" id="IPR036388">
    <property type="entry name" value="WH-like_DNA-bd_sf"/>
</dbReference>
<evidence type="ECO:0000313" key="5">
    <source>
        <dbReference type="EMBL" id="GLI95339.1"/>
    </source>
</evidence>
<keyword evidence="4" id="KW-0131">Cell cycle</keyword>
<dbReference type="RefSeq" id="WP_281806120.1">
    <property type="nucleotide sequence ID" value="NZ_BSEC01000003.1"/>
</dbReference>
<protein>
    <submittedName>
        <fullName evidence="5">Transcriptional regulator</fullName>
    </submittedName>
</protein>
<name>A0A9W6GYK1_9HYPH</name>
<dbReference type="EMBL" id="BSEC01000003">
    <property type="protein sequence ID" value="GLI95339.1"/>
    <property type="molecule type" value="Genomic_DNA"/>
</dbReference>
<dbReference type="Proteomes" id="UP001144323">
    <property type="component" value="Unassembled WGS sequence"/>
</dbReference>
<dbReference type="SUPFAM" id="SSF46785">
    <property type="entry name" value="Winged helix' DNA-binding domain"/>
    <property type="match status" value="2"/>
</dbReference>
<dbReference type="Pfam" id="PF04079">
    <property type="entry name" value="SMC_ScpB"/>
    <property type="match status" value="1"/>
</dbReference>
<evidence type="ECO:0000313" key="6">
    <source>
        <dbReference type="Proteomes" id="UP001144323"/>
    </source>
</evidence>
<dbReference type="GO" id="GO:0051301">
    <property type="term" value="P:cell division"/>
    <property type="evidence" value="ECO:0007669"/>
    <property type="project" value="UniProtKB-KW"/>
</dbReference>
<dbReference type="AlphaFoldDB" id="A0A9W6GYK1"/>
<proteinExistence type="predicted"/>
<dbReference type="InterPro" id="IPR036390">
    <property type="entry name" value="WH_DNA-bd_sf"/>
</dbReference>
<evidence type="ECO:0000256" key="1">
    <source>
        <dbReference type="ARBA" id="ARBA00022490"/>
    </source>
</evidence>
<keyword evidence="2" id="KW-0132">Cell division</keyword>